<name>A0ABV7LIT0_9HYPH</name>
<dbReference type="InterPro" id="IPR036265">
    <property type="entry name" value="HIT-like_sf"/>
</dbReference>
<feature type="domain" description="HIT" evidence="2">
    <location>
        <begin position="54"/>
        <end position="123"/>
    </location>
</feature>
<evidence type="ECO:0000259" key="2">
    <source>
        <dbReference type="PROSITE" id="PS51084"/>
    </source>
</evidence>
<dbReference type="RefSeq" id="WP_376829524.1">
    <property type="nucleotide sequence ID" value="NZ_JBHLWR010000006.1"/>
</dbReference>
<reference evidence="4" key="1">
    <citation type="journal article" date="2019" name="Int. J. Syst. Evol. Microbiol.">
        <title>The Global Catalogue of Microorganisms (GCM) 10K type strain sequencing project: providing services to taxonomists for standard genome sequencing and annotation.</title>
        <authorList>
            <consortium name="The Broad Institute Genomics Platform"/>
            <consortium name="The Broad Institute Genome Sequencing Center for Infectious Disease"/>
            <person name="Wu L."/>
            <person name="Ma J."/>
        </authorList>
    </citation>
    <scope>NUCLEOTIDE SEQUENCE [LARGE SCALE GENOMIC DNA]</scope>
    <source>
        <strain evidence="4">CCM 7941</strain>
    </source>
</reference>
<dbReference type="PROSITE" id="PS51084">
    <property type="entry name" value="HIT_2"/>
    <property type="match status" value="1"/>
</dbReference>
<proteinExistence type="predicted"/>
<organism evidence="3 4">
    <name type="scientific">Camelimonas abortus</name>
    <dbReference type="NCBI Taxonomy" id="1017184"/>
    <lineage>
        <taxon>Bacteria</taxon>
        <taxon>Pseudomonadati</taxon>
        <taxon>Pseudomonadota</taxon>
        <taxon>Alphaproteobacteria</taxon>
        <taxon>Hyphomicrobiales</taxon>
        <taxon>Chelatococcaceae</taxon>
        <taxon>Camelimonas</taxon>
    </lineage>
</organism>
<comment type="caution">
    <text evidence="3">The sequence shown here is derived from an EMBL/GenBank/DDBJ whole genome shotgun (WGS) entry which is preliminary data.</text>
</comment>
<dbReference type="InterPro" id="IPR011146">
    <property type="entry name" value="HIT-like"/>
</dbReference>
<dbReference type="InterPro" id="IPR026026">
    <property type="entry name" value="HIT_Hint"/>
</dbReference>
<protein>
    <submittedName>
        <fullName evidence="3">HIT domain-containing protein</fullName>
    </submittedName>
</protein>
<dbReference type="EMBL" id="JBHRUV010000118">
    <property type="protein sequence ID" value="MFC3267376.1"/>
    <property type="molecule type" value="Genomic_DNA"/>
</dbReference>
<evidence type="ECO:0000256" key="1">
    <source>
        <dbReference type="PROSITE-ProRule" id="PRU00464"/>
    </source>
</evidence>
<keyword evidence="4" id="KW-1185">Reference proteome</keyword>
<evidence type="ECO:0000313" key="3">
    <source>
        <dbReference type="EMBL" id="MFC3267376.1"/>
    </source>
</evidence>
<evidence type="ECO:0000313" key="4">
    <source>
        <dbReference type="Proteomes" id="UP001595536"/>
    </source>
</evidence>
<dbReference type="PIRSF" id="PIRSF000714">
    <property type="entry name" value="HIT"/>
    <property type="match status" value="1"/>
</dbReference>
<dbReference type="Pfam" id="PF01230">
    <property type="entry name" value="HIT"/>
    <property type="match status" value="1"/>
</dbReference>
<accession>A0ABV7LIT0</accession>
<dbReference type="Proteomes" id="UP001595536">
    <property type="component" value="Unassembled WGS sequence"/>
</dbReference>
<dbReference type="Gene3D" id="3.30.428.10">
    <property type="entry name" value="HIT-like"/>
    <property type="match status" value="1"/>
</dbReference>
<sequence>MTSDPSRPDASASAGPAAEAGFAPDPRLAADCAVAGDMPLSRLLVMNDARYHWLILVPRRAGVSELLDLSEADHAQLGAEIRAVCAALRREVAPYKLNVAALGNMVRQLHVHVIARQQDDPAWPGPVWGVGAAQPYGAAALAAAAARWRAAVGARPV</sequence>
<dbReference type="SUPFAM" id="SSF54197">
    <property type="entry name" value="HIT-like"/>
    <property type="match status" value="1"/>
</dbReference>
<gene>
    <name evidence="3" type="ORF">ACFOEX_13640</name>
</gene>
<comment type="caution">
    <text evidence="1">Lacks conserved residue(s) required for the propagation of feature annotation.</text>
</comment>